<protein>
    <submittedName>
        <fullName evidence="1">Uncharacterized protein</fullName>
    </submittedName>
</protein>
<dbReference type="Proteomes" id="UP001603857">
    <property type="component" value="Unassembled WGS sequence"/>
</dbReference>
<accession>A0ABD1LGV8</accession>
<organism evidence="1 2">
    <name type="scientific">Flemingia macrophylla</name>
    <dbReference type="NCBI Taxonomy" id="520843"/>
    <lineage>
        <taxon>Eukaryota</taxon>
        <taxon>Viridiplantae</taxon>
        <taxon>Streptophyta</taxon>
        <taxon>Embryophyta</taxon>
        <taxon>Tracheophyta</taxon>
        <taxon>Spermatophyta</taxon>
        <taxon>Magnoliopsida</taxon>
        <taxon>eudicotyledons</taxon>
        <taxon>Gunneridae</taxon>
        <taxon>Pentapetalae</taxon>
        <taxon>rosids</taxon>
        <taxon>fabids</taxon>
        <taxon>Fabales</taxon>
        <taxon>Fabaceae</taxon>
        <taxon>Papilionoideae</taxon>
        <taxon>50 kb inversion clade</taxon>
        <taxon>NPAAA clade</taxon>
        <taxon>indigoferoid/millettioid clade</taxon>
        <taxon>Phaseoleae</taxon>
        <taxon>Flemingia</taxon>
    </lineage>
</organism>
<dbReference type="EMBL" id="JBGMDY010000009">
    <property type="protein sequence ID" value="KAL2322160.1"/>
    <property type="molecule type" value="Genomic_DNA"/>
</dbReference>
<gene>
    <name evidence="1" type="ORF">Fmac_026539</name>
</gene>
<name>A0ABD1LGV8_9FABA</name>
<comment type="caution">
    <text evidence="1">The sequence shown here is derived from an EMBL/GenBank/DDBJ whole genome shotgun (WGS) entry which is preliminary data.</text>
</comment>
<evidence type="ECO:0000313" key="1">
    <source>
        <dbReference type="EMBL" id="KAL2322160.1"/>
    </source>
</evidence>
<sequence length="143" mass="16671">MEKINGRFEWLPLAFTKSVSSELDLSSQTTQGKHQIILSRLMHFLSRQISHKAWLVFDRDNSILKISQSQRRESRTLHFKDAWLVFDRDNSILKISQSQRRESRTPHFKDVMEMTSWLVPRSEVTSGSAYWTIFGASLQGLVS</sequence>
<keyword evidence="2" id="KW-1185">Reference proteome</keyword>
<evidence type="ECO:0000313" key="2">
    <source>
        <dbReference type="Proteomes" id="UP001603857"/>
    </source>
</evidence>
<reference evidence="1 2" key="1">
    <citation type="submission" date="2024-08" db="EMBL/GenBank/DDBJ databases">
        <title>Insights into the chromosomal genome structure of Flemingia macrophylla.</title>
        <authorList>
            <person name="Ding Y."/>
            <person name="Zhao Y."/>
            <person name="Bi W."/>
            <person name="Wu M."/>
            <person name="Zhao G."/>
            <person name="Gong Y."/>
            <person name="Li W."/>
            <person name="Zhang P."/>
        </authorList>
    </citation>
    <scope>NUCLEOTIDE SEQUENCE [LARGE SCALE GENOMIC DNA]</scope>
    <source>
        <strain evidence="1">DYQJB</strain>
        <tissue evidence="1">Leaf</tissue>
    </source>
</reference>
<proteinExistence type="predicted"/>
<dbReference type="AlphaFoldDB" id="A0ABD1LGV8"/>